<keyword evidence="9" id="KW-1185">Reference proteome</keyword>
<accession>A0ABC8T9B8</accession>
<evidence type="ECO:0000313" key="9">
    <source>
        <dbReference type="Proteomes" id="UP001642360"/>
    </source>
</evidence>
<proteinExistence type="predicted"/>
<keyword evidence="1" id="KW-0479">Metal-binding</keyword>
<comment type="caution">
    <text evidence="8">The sequence shown here is derived from an EMBL/GenBank/DDBJ whole genome shotgun (WGS) entry which is preliminary data.</text>
</comment>
<name>A0ABC8T9B8_9AQUA</name>
<gene>
    <name evidence="8" type="ORF">ILEXP_LOCUS35217</name>
</gene>
<feature type="domain" description="AIPP2-like SPOC-like" evidence="7">
    <location>
        <begin position="144"/>
        <end position="275"/>
    </location>
</feature>
<evidence type="ECO:0000256" key="3">
    <source>
        <dbReference type="ARBA" id="ARBA00022833"/>
    </source>
</evidence>
<dbReference type="EMBL" id="CAUOFW020004514">
    <property type="protein sequence ID" value="CAK9166009.1"/>
    <property type="molecule type" value="Genomic_DNA"/>
</dbReference>
<keyword evidence="5" id="KW-0804">Transcription</keyword>
<dbReference type="InterPro" id="IPR049914">
    <property type="entry name" value="PHD1-3/5-6"/>
</dbReference>
<evidence type="ECO:0000256" key="1">
    <source>
        <dbReference type="ARBA" id="ARBA00022723"/>
    </source>
</evidence>
<evidence type="ECO:0000256" key="5">
    <source>
        <dbReference type="ARBA" id="ARBA00023163"/>
    </source>
</evidence>
<reference evidence="8 9" key="1">
    <citation type="submission" date="2024-02" db="EMBL/GenBank/DDBJ databases">
        <authorList>
            <person name="Vignale AGUSTIN F."/>
            <person name="Sosa J E."/>
            <person name="Modenutti C."/>
        </authorList>
    </citation>
    <scope>NUCLEOTIDE SEQUENCE [LARGE SCALE GENOMIC DNA]</scope>
</reference>
<keyword evidence="4" id="KW-0805">Transcription regulation</keyword>
<dbReference type="Proteomes" id="UP001642360">
    <property type="component" value="Unassembled WGS sequence"/>
</dbReference>
<evidence type="ECO:0000256" key="6">
    <source>
        <dbReference type="SAM" id="MobiDB-lite"/>
    </source>
</evidence>
<dbReference type="PANTHER" id="PTHR33304">
    <property type="match status" value="1"/>
</dbReference>
<feature type="region of interest" description="Disordered" evidence="6">
    <location>
        <begin position="786"/>
        <end position="821"/>
    </location>
</feature>
<keyword evidence="3" id="KW-0862">Zinc</keyword>
<organism evidence="8 9">
    <name type="scientific">Ilex paraguariensis</name>
    <name type="common">yerba mate</name>
    <dbReference type="NCBI Taxonomy" id="185542"/>
    <lineage>
        <taxon>Eukaryota</taxon>
        <taxon>Viridiplantae</taxon>
        <taxon>Streptophyta</taxon>
        <taxon>Embryophyta</taxon>
        <taxon>Tracheophyta</taxon>
        <taxon>Spermatophyta</taxon>
        <taxon>Magnoliopsida</taxon>
        <taxon>eudicotyledons</taxon>
        <taxon>Gunneridae</taxon>
        <taxon>Pentapetalae</taxon>
        <taxon>asterids</taxon>
        <taxon>campanulids</taxon>
        <taxon>Aquifoliales</taxon>
        <taxon>Aquifoliaceae</taxon>
        <taxon>Ilex</taxon>
    </lineage>
</organism>
<sequence>MNKGNKLKAAIEAAMLKKPGLYRKKRVPDQPEELSVLSMNGEIASQGPLSGSNSIRNMISDEDMHEGQAVKRDSTTDSCMPKTVNNMEQFSVLPAEVVTSRTEDVCPIVRFDGKSSSRDLHCYTLASISPLLKLSAIPEHEFIWQGAFEIHRSGQVSDLLNGMQAHLSIFASHKVLEAANKFSCKLTLNEVPRMSTWPIQFQESDVKEDNIALYFFAKDLESYEKSYKILLDSMMSSDLALKGIIDGVELLIFPSNQLPEKYQRWNMLFFLWGVFRGKRASCLQHMPGSTEQFSCPQDISMATISLPENTCSLGPIDNSSSACDGACNVDVASEAHASIALPCLSEGINGDCDTKVSSLVTKDECIQIVVEQQEFRLDSDPLSTIQSSSAHLCPGLGSICISQSPPPCCIYSVTIKRVCSEKREEEGILHSSVGANLKQQRRPGLENRVLFLFSLLGGGASGGCSPASEFSLLGCKHFSRTGGVILDVSPRNMHSINRKNSLAIHACDPGDDISNDVEGYVDPDCKKDEELNALEQVTRPTSGSNKIEMMPMHWDTPHDRQQASSHYFNKIPAAMQEVEAAGVIGEENITDKMNRSKDQVKFRGILEERGILDAGAALEGETVIGDATIKELNAQYLNHRKRPHIDSTELMSQAAGGGKSQIVPWNGVNAILADGSENKKQKTGFGGFYGCNNPTDSLRDGFASMHEVASSSSIKEKRYDESCGGTVIPDNSQNAERYFFPVDSPPVKDIGLGDNSMPWKMFLPGNEDGLHDRTPNLELALGAETSSRQGIPPFLGGKVDKKKKLGQPPDKATSKEEEEEVSAALSLSLSFPIPDKKQAAKPVSKSEQLHPERRLVNTSLFLFGGLSDK</sequence>
<dbReference type="PANTHER" id="PTHR33304:SF9">
    <property type="entry name" value="RING_FYVE_PHD ZINC FINGER SUPERFAMILY PROTEIN"/>
    <property type="match status" value="1"/>
</dbReference>
<dbReference type="InterPro" id="IPR056280">
    <property type="entry name" value="AIPP2-like_SPOC"/>
</dbReference>
<evidence type="ECO:0000256" key="4">
    <source>
        <dbReference type="ARBA" id="ARBA00023015"/>
    </source>
</evidence>
<protein>
    <recommendedName>
        <fullName evidence="7">AIPP2-like SPOC-like domain-containing protein</fullName>
    </recommendedName>
</protein>
<evidence type="ECO:0000256" key="2">
    <source>
        <dbReference type="ARBA" id="ARBA00022771"/>
    </source>
</evidence>
<keyword evidence="2" id="KW-0863">Zinc-finger</keyword>
<evidence type="ECO:0000313" key="8">
    <source>
        <dbReference type="EMBL" id="CAK9166009.1"/>
    </source>
</evidence>
<dbReference type="GO" id="GO:0008270">
    <property type="term" value="F:zinc ion binding"/>
    <property type="evidence" value="ECO:0007669"/>
    <property type="project" value="UniProtKB-KW"/>
</dbReference>
<dbReference type="Pfam" id="PF23121">
    <property type="entry name" value="SPOC_AIPP2"/>
    <property type="match status" value="1"/>
</dbReference>
<dbReference type="AlphaFoldDB" id="A0ABC8T9B8"/>
<evidence type="ECO:0000259" key="7">
    <source>
        <dbReference type="Pfam" id="PF23121"/>
    </source>
</evidence>